<name>A0A165I6B4_9APHY</name>
<sequence>MLKIDPPGHPVRFRGSSAGSEMPVTLRTLELWTHLGLYAMRTNAPRSISCIVPVRKRALHGIPLVSGFSGFFDRCYFAFQKSARKCRRTRTSVV</sequence>
<organism evidence="1 2">
    <name type="scientific">Laetiporus sulphureus 93-53</name>
    <dbReference type="NCBI Taxonomy" id="1314785"/>
    <lineage>
        <taxon>Eukaryota</taxon>
        <taxon>Fungi</taxon>
        <taxon>Dikarya</taxon>
        <taxon>Basidiomycota</taxon>
        <taxon>Agaricomycotina</taxon>
        <taxon>Agaricomycetes</taxon>
        <taxon>Polyporales</taxon>
        <taxon>Laetiporus</taxon>
    </lineage>
</organism>
<dbReference type="RefSeq" id="XP_040770160.1">
    <property type="nucleotide sequence ID" value="XM_040907533.1"/>
</dbReference>
<gene>
    <name evidence="1" type="ORF">LAESUDRAFT_718933</name>
</gene>
<dbReference type="GeneID" id="63824562"/>
<evidence type="ECO:0000313" key="1">
    <source>
        <dbReference type="EMBL" id="KZT12650.1"/>
    </source>
</evidence>
<accession>A0A165I6B4</accession>
<reference evidence="1 2" key="1">
    <citation type="journal article" date="2016" name="Mol. Biol. Evol.">
        <title>Comparative Genomics of Early-Diverging Mushroom-Forming Fungi Provides Insights into the Origins of Lignocellulose Decay Capabilities.</title>
        <authorList>
            <person name="Nagy L.G."/>
            <person name="Riley R."/>
            <person name="Tritt A."/>
            <person name="Adam C."/>
            <person name="Daum C."/>
            <person name="Floudas D."/>
            <person name="Sun H."/>
            <person name="Yadav J.S."/>
            <person name="Pangilinan J."/>
            <person name="Larsson K.H."/>
            <person name="Matsuura K."/>
            <person name="Barry K."/>
            <person name="Labutti K."/>
            <person name="Kuo R."/>
            <person name="Ohm R.A."/>
            <person name="Bhattacharya S.S."/>
            <person name="Shirouzu T."/>
            <person name="Yoshinaga Y."/>
            <person name="Martin F.M."/>
            <person name="Grigoriev I.V."/>
            <person name="Hibbett D.S."/>
        </authorList>
    </citation>
    <scope>NUCLEOTIDE SEQUENCE [LARGE SCALE GENOMIC DNA]</scope>
    <source>
        <strain evidence="1 2">93-53</strain>
    </source>
</reference>
<dbReference type="AlphaFoldDB" id="A0A165I6B4"/>
<dbReference type="EMBL" id="KV427605">
    <property type="protein sequence ID" value="KZT12650.1"/>
    <property type="molecule type" value="Genomic_DNA"/>
</dbReference>
<protein>
    <submittedName>
        <fullName evidence="1">Uncharacterized protein</fullName>
    </submittedName>
</protein>
<dbReference type="Proteomes" id="UP000076871">
    <property type="component" value="Unassembled WGS sequence"/>
</dbReference>
<proteinExistence type="predicted"/>
<dbReference type="InParanoid" id="A0A165I6B4"/>
<keyword evidence="2" id="KW-1185">Reference proteome</keyword>
<evidence type="ECO:0000313" key="2">
    <source>
        <dbReference type="Proteomes" id="UP000076871"/>
    </source>
</evidence>